<evidence type="ECO:0000256" key="2">
    <source>
        <dbReference type="SAM" id="MobiDB-lite"/>
    </source>
</evidence>
<feature type="compositionally biased region" description="Basic residues" evidence="2">
    <location>
        <begin position="244"/>
        <end position="257"/>
    </location>
</feature>
<dbReference type="AlphaFoldDB" id="A0AAV5WFZ6"/>
<accession>A0AAV5WFZ6</accession>
<evidence type="ECO:0000313" key="4">
    <source>
        <dbReference type="Proteomes" id="UP001432322"/>
    </source>
</evidence>
<gene>
    <name evidence="3" type="ORF">PFISCL1PPCAC_22261</name>
</gene>
<keyword evidence="4" id="KW-1185">Reference proteome</keyword>
<feature type="region of interest" description="Disordered" evidence="2">
    <location>
        <begin position="150"/>
        <end position="312"/>
    </location>
</feature>
<proteinExistence type="predicted"/>
<sequence length="312" mass="36424">RVFSAVRSMCDAETSDHETFEADWMMEELSADESDGSTPLSTSKMEAVASTSGYLATAQTTVDLVNLKKRYVENMKRLIRTCRKETASLREEKESALRRLAAREAVRIQPSKAARGKTENEIVLTFKTAKEMHTWIVMQRMNVDGVEIGNGAGKSLKEEKSEEIPTKRTTEHRSTETQTTEELNGKGREAKETPRMRTAETQTEEERNGDDRRERKRDDRKRSRDEKRSGGENEEGWSNDDVIRKKRTTSPLRRIKRLNHDDERLRRIEEERRKEQALKRRLDMLKRGRDEKGEKERNGGRREEERRRSRPL</sequence>
<keyword evidence="1" id="KW-0175">Coiled coil</keyword>
<name>A0AAV5WFZ6_9BILA</name>
<feature type="compositionally biased region" description="Basic and acidic residues" evidence="2">
    <location>
        <begin position="258"/>
        <end position="312"/>
    </location>
</feature>
<feature type="compositionally biased region" description="Basic and acidic residues" evidence="2">
    <location>
        <begin position="183"/>
        <end position="231"/>
    </location>
</feature>
<comment type="caution">
    <text evidence="3">The sequence shown here is derived from an EMBL/GenBank/DDBJ whole genome shotgun (WGS) entry which is preliminary data.</text>
</comment>
<dbReference type="Proteomes" id="UP001432322">
    <property type="component" value="Unassembled WGS sequence"/>
</dbReference>
<feature type="compositionally biased region" description="Basic and acidic residues" evidence="2">
    <location>
        <begin position="155"/>
        <end position="175"/>
    </location>
</feature>
<organism evidence="3 4">
    <name type="scientific">Pristionchus fissidentatus</name>
    <dbReference type="NCBI Taxonomy" id="1538716"/>
    <lineage>
        <taxon>Eukaryota</taxon>
        <taxon>Metazoa</taxon>
        <taxon>Ecdysozoa</taxon>
        <taxon>Nematoda</taxon>
        <taxon>Chromadorea</taxon>
        <taxon>Rhabditida</taxon>
        <taxon>Rhabditina</taxon>
        <taxon>Diplogasteromorpha</taxon>
        <taxon>Diplogasteroidea</taxon>
        <taxon>Neodiplogasteridae</taxon>
        <taxon>Pristionchus</taxon>
    </lineage>
</organism>
<feature type="coiled-coil region" evidence="1">
    <location>
        <begin position="72"/>
        <end position="99"/>
    </location>
</feature>
<evidence type="ECO:0000313" key="3">
    <source>
        <dbReference type="EMBL" id="GMT30964.1"/>
    </source>
</evidence>
<dbReference type="EMBL" id="BTSY01000005">
    <property type="protein sequence ID" value="GMT30964.1"/>
    <property type="molecule type" value="Genomic_DNA"/>
</dbReference>
<protein>
    <submittedName>
        <fullName evidence="3">Uncharacterized protein</fullName>
    </submittedName>
</protein>
<feature type="non-terminal residue" evidence="3">
    <location>
        <position position="1"/>
    </location>
</feature>
<reference evidence="3" key="1">
    <citation type="submission" date="2023-10" db="EMBL/GenBank/DDBJ databases">
        <title>Genome assembly of Pristionchus species.</title>
        <authorList>
            <person name="Yoshida K."/>
            <person name="Sommer R.J."/>
        </authorList>
    </citation>
    <scope>NUCLEOTIDE SEQUENCE</scope>
    <source>
        <strain evidence="3">RS5133</strain>
    </source>
</reference>
<evidence type="ECO:0000256" key="1">
    <source>
        <dbReference type="SAM" id="Coils"/>
    </source>
</evidence>